<gene>
    <name evidence="3" type="ORF">JCM16774_0439</name>
</gene>
<dbReference type="PANTHER" id="PTHR35535">
    <property type="entry name" value="HEAT SHOCK PROTEIN HSLJ"/>
    <property type="match status" value="1"/>
</dbReference>
<sequence length="152" mass="16932">MKTKIILSLISILFIFACTTANTASQNNKPGKVKTDIAAKLLNTSWELTEINGQEPDFGVAYSSKPVITIEFKDNGMNGRSVVNGYFSSYKINDDNINFGGIGATRMGGPKEFMDLEYKYFNILDKVNKVELPDENTLILKSNTDTLKFTKK</sequence>
<keyword evidence="1" id="KW-0732">Signal</keyword>
<proteinExistence type="predicted"/>
<dbReference type="Proteomes" id="UP000321606">
    <property type="component" value="Chromosome"/>
</dbReference>
<dbReference type="InterPro" id="IPR038670">
    <property type="entry name" value="HslJ-like_sf"/>
</dbReference>
<feature type="domain" description="DUF306" evidence="2">
    <location>
        <begin position="39"/>
        <end position="149"/>
    </location>
</feature>
<dbReference type="OrthoDB" id="95216at2"/>
<feature type="signal peptide" evidence="1">
    <location>
        <begin position="1"/>
        <end position="23"/>
    </location>
</feature>
<evidence type="ECO:0000313" key="4">
    <source>
        <dbReference type="Proteomes" id="UP000321606"/>
    </source>
</evidence>
<accession>A0A510J8L9</accession>
<evidence type="ECO:0000313" key="3">
    <source>
        <dbReference type="EMBL" id="BBM35514.1"/>
    </source>
</evidence>
<dbReference type="Pfam" id="PF03724">
    <property type="entry name" value="META"/>
    <property type="match status" value="1"/>
</dbReference>
<dbReference type="PROSITE" id="PS51257">
    <property type="entry name" value="PROKAR_LIPOPROTEIN"/>
    <property type="match status" value="1"/>
</dbReference>
<dbReference type="EMBL" id="AP019822">
    <property type="protein sequence ID" value="BBM35514.1"/>
    <property type="molecule type" value="Genomic_DNA"/>
</dbReference>
<feature type="chain" id="PRO_5021710768" evidence="1">
    <location>
        <begin position="24"/>
        <end position="152"/>
    </location>
</feature>
<dbReference type="InterPro" id="IPR005184">
    <property type="entry name" value="DUF306_Meta_HslJ"/>
</dbReference>
<dbReference type="AlphaFoldDB" id="A0A510J8L9"/>
<dbReference type="KEGG" id="lgo:JCM16774_0439"/>
<protein>
    <submittedName>
        <fullName evidence="3">META domain protein</fullName>
    </submittedName>
</protein>
<name>A0A510J8L9_9FUSO</name>
<evidence type="ECO:0000259" key="2">
    <source>
        <dbReference type="Pfam" id="PF03724"/>
    </source>
</evidence>
<dbReference type="STRING" id="714315.GCA_000516535_00442"/>
<dbReference type="InterPro" id="IPR053147">
    <property type="entry name" value="Hsp_HslJ-like"/>
</dbReference>
<reference evidence="3 4" key="1">
    <citation type="submission" date="2019-07" db="EMBL/GenBank/DDBJ databases">
        <title>Complete Genome Sequence of Leptotrichia goodfellowii Strain JCM 16774.</title>
        <authorList>
            <person name="Watanabe S."/>
            <person name="Cui L."/>
        </authorList>
    </citation>
    <scope>NUCLEOTIDE SEQUENCE [LARGE SCALE GENOMIC DNA]</scope>
    <source>
        <strain evidence="3 4">JCM16774</strain>
    </source>
</reference>
<organism evidence="3 4">
    <name type="scientific">Pseudoleptotrichia goodfellowii</name>
    <dbReference type="NCBI Taxonomy" id="157692"/>
    <lineage>
        <taxon>Bacteria</taxon>
        <taxon>Fusobacteriati</taxon>
        <taxon>Fusobacteriota</taxon>
        <taxon>Fusobacteriia</taxon>
        <taxon>Fusobacteriales</taxon>
        <taxon>Leptotrichiaceae</taxon>
        <taxon>Pseudoleptotrichia</taxon>
    </lineage>
</organism>
<dbReference type="PANTHER" id="PTHR35535:SF2">
    <property type="entry name" value="DUF306 DOMAIN-CONTAINING PROTEIN"/>
    <property type="match status" value="1"/>
</dbReference>
<dbReference type="RefSeq" id="WP_026737061.1">
    <property type="nucleotide sequence ID" value="NZ_AP019822.1"/>
</dbReference>
<dbReference type="Gene3D" id="2.40.128.270">
    <property type="match status" value="1"/>
</dbReference>
<evidence type="ECO:0000256" key="1">
    <source>
        <dbReference type="SAM" id="SignalP"/>
    </source>
</evidence>